<reference evidence="1 2" key="1">
    <citation type="submission" date="2016-10" db="EMBL/GenBank/DDBJ databases">
        <authorList>
            <person name="de Groot N.N."/>
        </authorList>
    </citation>
    <scope>NUCLEOTIDE SEQUENCE [LARGE SCALE GENOMIC DNA]</scope>
    <source>
        <strain evidence="1 2">RK1</strain>
    </source>
</reference>
<name>A0A1I3E1T3_9SPHI</name>
<evidence type="ECO:0000313" key="1">
    <source>
        <dbReference type="EMBL" id="SFH92926.1"/>
    </source>
</evidence>
<proteinExistence type="predicted"/>
<keyword evidence="2" id="KW-1185">Reference proteome</keyword>
<dbReference type="Proteomes" id="UP000198670">
    <property type="component" value="Unassembled WGS sequence"/>
</dbReference>
<organism evidence="1 2">
    <name type="scientific">Parapedobacter indicus</name>
    <dbReference type="NCBI Taxonomy" id="1477437"/>
    <lineage>
        <taxon>Bacteria</taxon>
        <taxon>Pseudomonadati</taxon>
        <taxon>Bacteroidota</taxon>
        <taxon>Sphingobacteriia</taxon>
        <taxon>Sphingobacteriales</taxon>
        <taxon>Sphingobacteriaceae</taxon>
        <taxon>Parapedobacter</taxon>
    </lineage>
</organism>
<dbReference type="Gene3D" id="1.10.10.60">
    <property type="entry name" value="Homeodomain-like"/>
    <property type="match status" value="1"/>
</dbReference>
<accession>A0A1I3E1T3</accession>
<dbReference type="EMBL" id="FOQO01000001">
    <property type="protein sequence ID" value="SFH92926.1"/>
    <property type="molecule type" value="Genomic_DNA"/>
</dbReference>
<dbReference type="InterPro" id="IPR048683">
    <property type="entry name" value="Sf6_terminase"/>
</dbReference>
<evidence type="ECO:0008006" key="3">
    <source>
        <dbReference type="Google" id="ProtNLM"/>
    </source>
</evidence>
<gene>
    <name evidence="1" type="ORF">SAMN05444682_101728</name>
</gene>
<dbReference type="OrthoDB" id="1495855at2"/>
<dbReference type="STRING" id="1477437.SAMN05444682_101728"/>
<sequence>MAKYSKGLVKRICDELATGNHTIADVCKMNGITETTFYDWKAKKPEFSEAIKEAETKRLAAFANMARSGLAKLLDIHEYEEVTTEYENDKKGKPTIKSQKRVKKKIMPNPTAVIFTLTNREPKDWKNRQSIDAKGDFNHNIGFGDFLMNAATAGDDDEQEGGGDEVQE</sequence>
<dbReference type="Pfam" id="PF20901">
    <property type="entry name" value="Sf6_terminase"/>
    <property type="match status" value="1"/>
</dbReference>
<dbReference type="AlphaFoldDB" id="A0A1I3E1T3"/>
<dbReference type="RefSeq" id="WP_090624266.1">
    <property type="nucleotide sequence ID" value="NZ_FOQO01000001.1"/>
</dbReference>
<evidence type="ECO:0000313" key="2">
    <source>
        <dbReference type="Proteomes" id="UP000198670"/>
    </source>
</evidence>
<protein>
    <recommendedName>
        <fullName evidence="3">Homeodomain phBC6A51-type domain-containing protein</fullName>
    </recommendedName>
</protein>